<sequence length="167" mass="18447">MQSTKDVIMKGNDFTKTKKISDKNCQKNSTVCDFSTNSLKNTLLISEMNPEIGKYTLGNAKKNNKSTSPSIQKEIIDCFAKEVIKRICDEVKDNVFGLLVDESSDVSLKEQMAVVLRYVDKLGVVKESFIGIAHVKDTSSSSLKQAIVSMLANNQLSISQVSIKFVS</sequence>
<dbReference type="AlphaFoldDB" id="A0A5N6LY37"/>
<evidence type="ECO:0000313" key="2">
    <source>
        <dbReference type="EMBL" id="KAD3066451.1"/>
    </source>
</evidence>
<dbReference type="PANTHER" id="PTHR45749">
    <property type="match status" value="1"/>
</dbReference>
<dbReference type="Pfam" id="PF14291">
    <property type="entry name" value="DUF4371"/>
    <property type="match status" value="1"/>
</dbReference>
<dbReference type="Proteomes" id="UP000326396">
    <property type="component" value="Linkage Group LG7"/>
</dbReference>
<keyword evidence="3" id="KW-1185">Reference proteome</keyword>
<accession>A0A5N6LY37</accession>
<gene>
    <name evidence="2" type="ORF">E3N88_34331</name>
</gene>
<dbReference type="InterPro" id="IPR025398">
    <property type="entry name" value="DUF4371"/>
</dbReference>
<evidence type="ECO:0000313" key="3">
    <source>
        <dbReference type="Proteomes" id="UP000326396"/>
    </source>
</evidence>
<feature type="domain" description="DUF4371" evidence="1">
    <location>
        <begin position="48"/>
        <end position="160"/>
    </location>
</feature>
<reference evidence="2 3" key="1">
    <citation type="submission" date="2019-05" db="EMBL/GenBank/DDBJ databases">
        <title>Mikania micrantha, genome provides insights into the molecular mechanism of rapid growth.</title>
        <authorList>
            <person name="Liu B."/>
        </authorList>
    </citation>
    <scope>NUCLEOTIDE SEQUENCE [LARGE SCALE GENOMIC DNA]</scope>
    <source>
        <strain evidence="2">NLD-2019</strain>
        <tissue evidence="2">Leaf</tissue>
    </source>
</reference>
<comment type="caution">
    <text evidence="2">The sequence shown here is derived from an EMBL/GenBank/DDBJ whole genome shotgun (WGS) entry which is preliminary data.</text>
</comment>
<dbReference type="EMBL" id="SZYD01000017">
    <property type="protein sequence ID" value="KAD3066451.1"/>
    <property type="molecule type" value="Genomic_DNA"/>
</dbReference>
<dbReference type="PANTHER" id="PTHR45749:SF31">
    <property type="entry name" value="ZINC FINGER MYM-TYPE PROTEIN 1-LIKE"/>
    <property type="match status" value="1"/>
</dbReference>
<name>A0A5N6LY37_9ASTR</name>
<dbReference type="OrthoDB" id="1092014at2759"/>
<protein>
    <recommendedName>
        <fullName evidence="1">DUF4371 domain-containing protein</fullName>
    </recommendedName>
</protein>
<proteinExistence type="predicted"/>
<evidence type="ECO:0000259" key="1">
    <source>
        <dbReference type="Pfam" id="PF14291"/>
    </source>
</evidence>
<organism evidence="2 3">
    <name type="scientific">Mikania micrantha</name>
    <name type="common">bitter vine</name>
    <dbReference type="NCBI Taxonomy" id="192012"/>
    <lineage>
        <taxon>Eukaryota</taxon>
        <taxon>Viridiplantae</taxon>
        <taxon>Streptophyta</taxon>
        <taxon>Embryophyta</taxon>
        <taxon>Tracheophyta</taxon>
        <taxon>Spermatophyta</taxon>
        <taxon>Magnoliopsida</taxon>
        <taxon>eudicotyledons</taxon>
        <taxon>Gunneridae</taxon>
        <taxon>Pentapetalae</taxon>
        <taxon>asterids</taxon>
        <taxon>campanulids</taxon>
        <taxon>Asterales</taxon>
        <taxon>Asteraceae</taxon>
        <taxon>Asteroideae</taxon>
        <taxon>Heliantheae alliance</taxon>
        <taxon>Eupatorieae</taxon>
        <taxon>Mikania</taxon>
    </lineage>
</organism>